<gene>
    <name evidence="2" type="ORF">UFOPK2656_01723</name>
    <name evidence="3" type="ORF">UFOPK3099_00671</name>
    <name evidence="4" type="ORF">UFOPK3651_01865</name>
    <name evidence="5" type="ORF">UFOPK3931_03127</name>
    <name evidence="1" type="ORF">UFOPK4189_01722</name>
</gene>
<dbReference type="EMBL" id="CAFAAV010000036">
    <property type="protein sequence ID" value="CAB4810063.1"/>
    <property type="molecule type" value="Genomic_DNA"/>
</dbReference>
<evidence type="ECO:0000313" key="4">
    <source>
        <dbReference type="EMBL" id="CAB4936834.1"/>
    </source>
</evidence>
<dbReference type="EMBL" id="CAFBOL010000139">
    <property type="protein sequence ID" value="CAB5016885.1"/>
    <property type="molecule type" value="Genomic_DNA"/>
</dbReference>
<proteinExistence type="predicted"/>
<accession>A0A6J6A730</accession>
<name>A0A6J6A730_9ZZZZ</name>
<dbReference type="EMBL" id="CAESGF010000009">
    <property type="protein sequence ID" value="CAB4363953.1"/>
    <property type="molecule type" value="Genomic_DNA"/>
</dbReference>
<reference evidence="1" key="1">
    <citation type="submission" date="2020-05" db="EMBL/GenBank/DDBJ databases">
        <authorList>
            <person name="Chiriac C."/>
            <person name="Salcher M."/>
            <person name="Ghai R."/>
            <person name="Kavagutti S V."/>
        </authorList>
    </citation>
    <scope>NUCLEOTIDE SEQUENCE</scope>
</reference>
<sequence>MLWPEGIGRLLQLEGTARDAVTIDPADMPSVVAAAAASVGIAPGRKIVSVSSTPERANIEALIGCQGGGHLRAALDHALPGEREAGTPLYLLLDDISGCSLIAGFVVVRWPELLPPSHERPRINLEGVCIGFAPGNSSLIEQQSGAVAHRVQQVGSLINPDDPHGWHDLAELPGLSMRRARRIDVWRDGDTIVIDSAFQDSAGDPHLDRVAVHEYRLQATADAATLTLQTVTPDPRILPFRECPSAKHTAASLIGTPLANLRLAVLENLGKTNGCTHLNDALRALAEVPVLLEHLDRGLL</sequence>
<dbReference type="EMBL" id="CAFBMT010000009">
    <property type="protein sequence ID" value="CAB4936834.1"/>
    <property type="molecule type" value="Genomic_DNA"/>
</dbReference>
<evidence type="ECO:0000313" key="2">
    <source>
        <dbReference type="EMBL" id="CAB4725244.1"/>
    </source>
</evidence>
<dbReference type="EMBL" id="CAEZYF010000009">
    <property type="protein sequence ID" value="CAB4725244.1"/>
    <property type="molecule type" value="Genomic_DNA"/>
</dbReference>
<dbReference type="Pfam" id="PF11136">
    <property type="entry name" value="DUF2889"/>
    <property type="match status" value="1"/>
</dbReference>
<organism evidence="1">
    <name type="scientific">freshwater metagenome</name>
    <dbReference type="NCBI Taxonomy" id="449393"/>
    <lineage>
        <taxon>unclassified sequences</taxon>
        <taxon>metagenomes</taxon>
        <taxon>ecological metagenomes</taxon>
    </lineage>
</organism>
<evidence type="ECO:0000313" key="3">
    <source>
        <dbReference type="EMBL" id="CAB4810063.1"/>
    </source>
</evidence>
<dbReference type="AlphaFoldDB" id="A0A6J6A730"/>
<evidence type="ECO:0000313" key="1">
    <source>
        <dbReference type="EMBL" id="CAB4363953.1"/>
    </source>
</evidence>
<evidence type="ECO:0000313" key="5">
    <source>
        <dbReference type="EMBL" id="CAB5016885.1"/>
    </source>
</evidence>
<protein>
    <submittedName>
        <fullName evidence="1">Unannotated protein</fullName>
    </submittedName>
</protein>
<dbReference type="InterPro" id="IPR021312">
    <property type="entry name" value="DUF2889"/>
</dbReference>